<feature type="region of interest" description="Disordered" evidence="1">
    <location>
        <begin position="692"/>
        <end position="733"/>
    </location>
</feature>
<feature type="compositionally biased region" description="Polar residues" evidence="1">
    <location>
        <begin position="692"/>
        <end position="706"/>
    </location>
</feature>
<dbReference type="Proteomes" id="UP001162483">
    <property type="component" value="Unassembled WGS sequence"/>
</dbReference>
<feature type="compositionally biased region" description="Basic and acidic residues" evidence="1">
    <location>
        <begin position="418"/>
        <end position="435"/>
    </location>
</feature>
<feature type="region of interest" description="Disordered" evidence="1">
    <location>
        <begin position="1"/>
        <end position="35"/>
    </location>
</feature>
<evidence type="ECO:0000313" key="2">
    <source>
        <dbReference type="EMBL" id="CAI9550856.1"/>
    </source>
</evidence>
<dbReference type="PANTHER" id="PTHR15321:SF3">
    <property type="entry name" value="TP53-BINDING PROTEIN 1"/>
    <property type="match status" value="1"/>
</dbReference>
<proteinExistence type="predicted"/>
<dbReference type="EMBL" id="CATNWA010005824">
    <property type="protein sequence ID" value="CAI9550856.1"/>
    <property type="molecule type" value="Genomic_DNA"/>
</dbReference>
<dbReference type="InterPro" id="IPR047252">
    <property type="entry name" value="TP53BP1-like"/>
</dbReference>
<gene>
    <name evidence="2" type="ORF">SPARVUS_LOCUS3640332</name>
</gene>
<evidence type="ECO:0000256" key="1">
    <source>
        <dbReference type="SAM" id="MobiDB-lite"/>
    </source>
</evidence>
<feature type="compositionally biased region" description="Acidic residues" evidence="1">
    <location>
        <begin position="189"/>
        <end position="199"/>
    </location>
</feature>
<keyword evidence="3" id="KW-1185">Reference proteome</keyword>
<sequence>MDPTRSQLDSDFSPQDTPCLIVEDSQPESLGTEEDDLDRARFGLLPQHLSNLQSNVESPVLEYVQGCPSNKLSFGDKECMEINELSKENHKDSVEPMNTPGGAAALSQVIERIPCPANTISNFNCDESIEPEEAAKCSTQSLEAEEFGTSQLTFGALELSQSQDIDSQHSRTDDESSVPHPKPQTLECIQEEPENDGAETYEKEKVTTHMDEDPKRNQETGIGKMSCNVDEKNTSTALEDQLKESSVAEPLCSKTEDEEMDVSDLASSQEDMFGHTDVSVSPIVSKIVSTPAESLRLLHFSGQASLPSVSVTEVPTDLASPSPDDIQPTPIIVPSSPTGQHEEVEDMDTSVPSNKTEVDVQPQIEATGSKSCPFVPVPQVSTPVCQSVPTFVSGSFAVPSQPEFSHDVFIPTPSLEDSPSREKPHQLQFPKGEEDQKALDLKLELSEDLKHTEGEVTDDCNLLLSTSEPSELLEVGQTPEGADGGATQIEVAEETSHPSLDQENQTVCDPALLANKGDLSANRKLPSSECVDLSDKNNSKVVDCITITCSSESQALLVPSLDSDASLSILDQHISDQKSTVVVDGVSDDVEEVPETPCEKDSEDYMVTESEHEKMEGNLNLALSETQHPCKEDVEPLDNEEAMEVDQEAPSPDNLPKPVEGQKEMLPSENDAAMHMETSPSIVSKVENVPAQTEMTECNKSPTTPTKELHIDKTSADQKANESNSPKDKSELICQVGDNPDNVKSECVVPLAIDCNISVNPPQQSSYLPSTSTDFLATKAEKLPDPDQQHCALLEGSVDMNIMEKETQQYLVPVENKECIKQNRNDTVSVCPNALKPQSTENADITVQAEQKLPIVEAAPDVKEDLHGNKNLCGFSKKQANETCSVIVIEDTQELADSNQQEPILAKDVPDSGQKRKKLNFL</sequence>
<name>A0ABN9BT13_9NEOB</name>
<accession>A0ABN9BT13</accession>
<protein>
    <submittedName>
        <fullName evidence="2">Uncharacterized protein</fullName>
    </submittedName>
</protein>
<feature type="compositionally biased region" description="Basic and acidic residues" evidence="1">
    <location>
        <begin position="200"/>
        <end position="218"/>
    </location>
</feature>
<dbReference type="PANTHER" id="PTHR15321">
    <property type="entry name" value="TUMOR SUPPRESSOR P53-BINDING PROTEIN 1"/>
    <property type="match status" value="1"/>
</dbReference>
<organism evidence="2 3">
    <name type="scientific">Staurois parvus</name>
    <dbReference type="NCBI Taxonomy" id="386267"/>
    <lineage>
        <taxon>Eukaryota</taxon>
        <taxon>Metazoa</taxon>
        <taxon>Chordata</taxon>
        <taxon>Craniata</taxon>
        <taxon>Vertebrata</taxon>
        <taxon>Euteleostomi</taxon>
        <taxon>Amphibia</taxon>
        <taxon>Batrachia</taxon>
        <taxon>Anura</taxon>
        <taxon>Neobatrachia</taxon>
        <taxon>Ranoidea</taxon>
        <taxon>Ranidae</taxon>
        <taxon>Staurois</taxon>
    </lineage>
</organism>
<feature type="compositionally biased region" description="Acidic residues" evidence="1">
    <location>
        <begin position="635"/>
        <end position="647"/>
    </location>
</feature>
<feature type="compositionally biased region" description="Polar residues" evidence="1">
    <location>
        <begin position="1"/>
        <end position="16"/>
    </location>
</feature>
<feature type="region of interest" description="Disordered" evidence="1">
    <location>
        <begin position="630"/>
        <end position="669"/>
    </location>
</feature>
<reference evidence="2" key="1">
    <citation type="submission" date="2023-05" db="EMBL/GenBank/DDBJ databases">
        <authorList>
            <person name="Stuckert A."/>
        </authorList>
    </citation>
    <scope>NUCLEOTIDE SEQUENCE</scope>
</reference>
<feature type="region of interest" description="Disordered" evidence="1">
    <location>
        <begin position="897"/>
        <end position="922"/>
    </location>
</feature>
<feature type="region of interest" description="Disordered" evidence="1">
    <location>
        <begin position="411"/>
        <end position="435"/>
    </location>
</feature>
<feature type="region of interest" description="Disordered" evidence="1">
    <location>
        <begin position="312"/>
        <end position="359"/>
    </location>
</feature>
<evidence type="ECO:0000313" key="3">
    <source>
        <dbReference type="Proteomes" id="UP001162483"/>
    </source>
</evidence>
<comment type="caution">
    <text evidence="2">The sequence shown here is derived from an EMBL/GenBank/DDBJ whole genome shotgun (WGS) entry which is preliminary data.</text>
</comment>
<feature type="region of interest" description="Disordered" evidence="1">
    <location>
        <begin position="153"/>
        <end position="270"/>
    </location>
</feature>
<feature type="compositionally biased region" description="Polar residues" evidence="1">
    <location>
        <begin position="153"/>
        <end position="165"/>
    </location>
</feature>
<feature type="compositionally biased region" description="Basic and acidic residues" evidence="1">
    <location>
        <begin position="707"/>
        <end position="731"/>
    </location>
</feature>